<feature type="domain" description="Peptidase C14 caspase" evidence="3">
    <location>
        <begin position="33"/>
        <end position="184"/>
    </location>
</feature>
<feature type="compositionally biased region" description="Polar residues" evidence="2">
    <location>
        <begin position="666"/>
        <end position="687"/>
    </location>
</feature>
<feature type="compositionally biased region" description="Basic and acidic residues" evidence="2">
    <location>
        <begin position="474"/>
        <end position="496"/>
    </location>
</feature>
<evidence type="ECO:0000256" key="1">
    <source>
        <dbReference type="ARBA" id="ARBA00009005"/>
    </source>
</evidence>
<dbReference type="GO" id="GO:0005737">
    <property type="term" value="C:cytoplasm"/>
    <property type="evidence" value="ECO:0007669"/>
    <property type="project" value="TreeGrafter"/>
</dbReference>
<feature type="region of interest" description="Disordered" evidence="2">
    <location>
        <begin position="1"/>
        <end position="27"/>
    </location>
</feature>
<feature type="compositionally biased region" description="Basic and acidic residues" evidence="2">
    <location>
        <begin position="447"/>
        <end position="459"/>
    </location>
</feature>
<dbReference type="GO" id="GO:0004197">
    <property type="term" value="F:cysteine-type endopeptidase activity"/>
    <property type="evidence" value="ECO:0007669"/>
    <property type="project" value="InterPro"/>
</dbReference>
<feature type="compositionally biased region" description="Low complexity" evidence="2">
    <location>
        <begin position="286"/>
        <end position="295"/>
    </location>
</feature>
<dbReference type="PANTHER" id="PTHR48104:SF30">
    <property type="entry name" value="METACASPASE-1"/>
    <property type="match status" value="1"/>
</dbReference>
<evidence type="ECO:0000313" key="5">
    <source>
        <dbReference type="Proteomes" id="UP001219525"/>
    </source>
</evidence>
<dbReference type="PANTHER" id="PTHR48104">
    <property type="entry name" value="METACASPASE-4"/>
    <property type="match status" value="1"/>
</dbReference>
<feature type="region of interest" description="Disordered" evidence="2">
    <location>
        <begin position="219"/>
        <end position="299"/>
    </location>
</feature>
<proteinExistence type="inferred from homology"/>
<feature type="compositionally biased region" description="Polar residues" evidence="2">
    <location>
        <begin position="720"/>
        <end position="739"/>
    </location>
</feature>
<evidence type="ECO:0000259" key="3">
    <source>
        <dbReference type="Pfam" id="PF00656"/>
    </source>
</evidence>
<name>A0AAD6UQ66_9AGAR</name>
<reference evidence="4" key="1">
    <citation type="submission" date="2023-03" db="EMBL/GenBank/DDBJ databases">
        <title>Massive genome expansion in bonnet fungi (Mycena s.s.) driven by repeated elements and novel gene families across ecological guilds.</title>
        <authorList>
            <consortium name="Lawrence Berkeley National Laboratory"/>
            <person name="Harder C.B."/>
            <person name="Miyauchi S."/>
            <person name="Viragh M."/>
            <person name="Kuo A."/>
            <person name="Thoen E."/>
            <person name="Andreopoulos B."/>
            <person name="Lu D."/>
            <person name="Skrede I."/>
            <person name="Drula E."/>
            <person name="Henrissat B."/>
            <person name="Morin E."/>
            <person name="Kohler A."/>
            <person name="Barry K."/>
            <person name="LaButti K."/>
            <person name="Morin E."/>
            <person name="Salamov A."/>
            <person name="Lipzen A."/>
            <person name="Mereny Z."/>
            <person name="Hegedus B."/>
            <person name="Baldrian P."/>
            <person name="Stursova M."/>
            <person name="Weitz H."/>
            <person name="Taylor A."/>
            <person name="Grigoriev I.V."/>
            <person name="Nagy L.G."/>
            <person name="Martin F."/>
            <person name="Kauserud H."/>
        </authorList>
    </citation>
    <scope>NUCLEOTIDE SEQUENCE</scope>
    <source>
        <strain evidence="4">9144</strain>
    </source>
</reference>
<dbReference type="Proteomes" id="UP001219525">
    <property type="component" value="Unassembled WGS sequence"/>
</dbReference>
<keyword evidence="5" id="KW-1185">Reference proteome</keyword>
<dbReference type="AlphaFoldDB" id="A0AAD6UQ66"/>
<accession>A0AAD6UQ66</accession>
<feature type="region of interest" description="Disordered" evidence="2">
    <location>
        <begin position="702"/>
        <end position="739"/>
    </location>
</feature>
<comment type="caution">
    <text evidence="4">The sequence shown here is derived from an EMBL/GenBank/DDBJ whole genome shotgun (WGS) entry which is preliminary data.</text>
</comment>
<feature type="region of interest" description="Disordered" evidence="2">
    <location>
        <begin position="373"/>
        <end position="523"/>
    </location>
</feature>
<evidence type="ECO:0000313" key="4">
    <source>
        <dbReference type="EMBL" id="KAJ7189919.1"/>
    </source>
</evidence>
<dbReference type="InterPro" id="IPR011600">
    <property type="entry name" value="Pept_C14_caspase"/>
</dbReference>
<feature type="region of interest" description="Disordered" evidence="2">
    <location>
        <begin position="313"/>
        <end position="337"/>
    </location>
</feature>
<feature type="compositionally biased region" description="Basic residues" evidence="2">
    <location>
        <begin position="1"/>
        <end position="17"/>
    </location>
</feature>
<feature type="region of interest" description="Disordered" evidence="2">
    <location>
        <begin position="633"/>
        <end position="687"/>
    </location>
</feature>
<dbReference type="EMBL" id="JARJCW010000162">
    <property type="protein sequence ID" value="KAJ7189919.1"/>
    <property type="molecule type" value="Genomic_DNA"/>
</dbReference>
<dbReference type="Gene3D" id="3.40.50.1460">
    <property type="match status" value="1"/>
</dbReference>
<dbReference type="Pfam" id="PF00656">
    <property type="entry name" value="Peptidase_C14"/>
    <property type="match status" value="2"/>
</dbReference>
<dbReference type="GO" id="GO:0006508">
    <property type="term" value="P:proteolysis"/>
    <property type="evidence" value="ECO:0007669"/>
    <property type="project" value="InterPro"/>
</dbReference>
<protein>
    <submittedName>
        <fullName evidence="4">Caspase domain-containing protein</fullName>
    </submittedName>
</protein>
<comment type="similarity">
    <text evidence="1">Belongs to the peptidase C14B family.</text>
</comment>
<evidence type="ECO:0000256" key="2">
    <source>
        <dbReference type="SAM" id="MobiDB-lite"/>
    </source>
</evidence>
<gene>
    <name evidence="4" type="ORF">GGX14DRAFT_529441</name>
</gene>
<dbReference type="Gene3D" id="3.40.50.12660">
    <property type="match status" value="1"/>
</dbReference>
<organism evidence="4 5">
    <name type="scientific">Mycena pura</name>
    <dbReference type="NCBI Taxonomy" id="153505"/>
    <lineage>
        <taxon>Eukaryota</taxon>
        <taxon>Fungi</taxon>
        <taxon>Dikarya</taxon>
        <taxon>Basidiomycota</taxon>
        <taxon>Agaricomycotina</taxon>
        <taxon>Agaricomycetes</taxon>
        <taxon>Agaricomycetidae</taxon>
        <taxon>Agaricales</taxon>
        <taxon>Marasmiineae</taxon>
        <taxon>Mycenaceae</taxon>
        <taxon>Mycena</taxon>
    </lineage>
</organism>
<dbReference type="InterPro" id="IPR050452">
    <property type="entry name" value="Metacaspase"/>
</dbReference>
<sequence length="751" mass="81814">MKIGRYHPTPHSRRTAKHPQSPQVAQLPEKTQKKALLIGISYNDAGGAGEGFAPLVGPHADVASMRKLLISRYGYKEADIVTLLDAGDGVQPTRVNILRAIDDLVGGARKGDRFFFHYCGHTMQVENRSNSEEDGMDECLVPVDGESNKIVDNELRRHLVNALPVGSSLVAVFDSCHSASLLDLAHFRCNRVYVPWISKGRRRSDERWNAVVRRLALPFSKPPTPASSPPVSRAHTRADLSAAPVTRSPLMPLEETSAEAGAGDAMPTAKLTTGDDRPKPARRPTRQPTRQQRQPIGSLDAEASTSALAPAMTVQDETLVPTRPNSPSPLSPDHMTPVVTTRRIYEAARTSPGRVRAWCTEVDALELDVDVDGHADGADADGEAGAEPHGLARAGTEGDVTVQKRTLPGATERRDRRGKGQRASLPLVPLRPASLSGLGFGARIRRGREPEGAEPEGRQRRTTVTPAHAVSVAVREHETSAGAEKENAPTPNDRKGKGVRPSLKLAMPKPAPARPKSWFDDDEDRACESPAPVWCTGSECRDPARAHDAERDTADVISLASCKDYQISWEDEDGGSMTRELVRILDQDPHPTLRSLVSNVSHALHRMSLERHFKVQRYKRDLKAWQRYYRDRHPRARTEAPGANTEAGAGSSGTTVAEASVDTHAPSISGSVSRPSTLSPATPSGSFSDAQLQLLGAEFDRKKPRGMAPQPPVQRPKSEGFSTASVMDTHNFQDPQVSSHWPLAMEEKWDM</sequence>
<feature type="domain" description="Peptidase C14 caspase" evidence="3">
    <location>
        <begin position="492"/>
        <end position="606"/>
    </location>
</feature>